<gene>
    <name evidence="3" type="ORF">K8V08_08460</name>
</gene>
<proteinExistence type="predicted"/>
<feature type="transmembrane region" description="Helical" evidence="2">
    <location>
        <begin position="45"/>
        <end position="65"/>
    </location>
</feature>
<evidence type="ECO:0000313" key="3">
    <source>
        <dbReference type="EMBL" id="HJG80429.1"/>
    </source>
</evidence>
<name>A0A921SP75_9MICO</name>
<keyword evidence="2" id="KW-0472">Membrane</keyword>
<keyword evidence="2" id="KW-0812">Transmembrane</keyword>
<evidence type="ECO:0000256" key="1">
    <source>
        <dbReference type="SAM" id="MobiDB-lite"/>
    </source>
</evidence>
<feature type="region of interest" description="Disordered" evidence="1">
    <location>
        <begin position="71"/>
        <end position="92"/>
    </location>
</feature>
<evidence type="ECO:0000256" key="2">
    <source>
        <dbReference type="SAM" id="Phobius"/>
    </source>
</evidence>
<reference evidence="3" key="1">
    <citation type="journal article" date="2021" name="PeerJ">
        <title>Extensive microbial diversity within the chicken gut microbiome revealed by metagenomics and culture.</title>
        <authorList>
            <person name="Gilroy R."/>
            <person name="Ravi A."/>
            <person name="Getino M."/>
            <person name="Pursley I."/>
            <person name="Horton D.L."/>
            <person name="Alikhan N.F."/>
            <person name="Baker D."/>
            <person name="Gharbi K."/>
            <person name="Hall N."/>
            <person name="Watson M."/>
            <person name="Adriaenssens E.M."/>
            <person name="Foster-Nyarko E."/>
            <person name="Jarju S."/>
            <person name="Secka A."/>
            <person name="Antonio M."/>
            <person name="Oren A."/>
            <person name="Chaudhuri R.R."/>
            <person name="La Ragione R."/>
            <person name="Hildebrand F."/>
            <person name="Pallen M.J."/>
        </authorList>
    </citation>
    <scope>NUCLEOTIDE SEQUENCE</scope>
    <source>
        <strain evidence="3">ChiGjej5B5-7349</strain>
    </source>
</reference>
<feature type="compositionally biased region" description="Acidic residues" evidence="1">
    <location>
        <begin position="76"/>
        <end position="92"/>
    </location>
</feature>
<accession>A0A921SP75</accession>
<sequence length="92" mass="10379">MSRRTPTPLTVTLWSLTIGGLAVVQFPGILFYHDVAEPRILGMPFIYGFNLLVWGLLCVVLLIAYRTRWGRPRPDELDDEFEGGADDREDAA</sequence>
<feature type="transmembrane region" description="Helical" evidence="2">
    <location>
        <begin position="12"/>
        <end position="33"/>
    </location>
</feature>
<organism evidence="3 4">
    <name type="scientific">Brevibacterium senegalense</name>
    <dbReference type="NCBI Taxonomy" id="1033736"/>
    <lineage>
        <taxon>Bacteria</taxon>
        <taxon>Bacillati</taxon>
        <taxon>Actinomycetota</taxon>
        <taxon>Actinomycetes</taxon>
        <taxon>Micrococcales</taxon>
        <taxon>Brevibacteriaceae</taxon>
        <taxon>Brevibacterium</taxon>
    </lineage>
</organism>
<dbReference type="AlphaFoldDB" id="A0A921SP75"/>
<protein>
    <submittedName>
        <fullName evidence="3">Uncharacterized protein</fullName>
    </submittedName>
</protein>
<comment type="caution">
    <text evidence="3">The sequence shown here is derived from an EMBL/GenBank/DDBJ whole genome shotgun (WGS) entry which is preliminary data.</text>
</comment>
<reference evidence="3" key="2">
    <citation type="submission" date="2021-09" db="EMBL/GenBank/DDBJ databases">
        <authorList>
            <person name="Gilroy R."/>
        </authorList>
    </citation>
    <scope>NUCLEOTIDE SEQUENCE</scope>
    <source>
        <strain evidence="3">ChiGjej5B5-7349</strain>
    </source>
</reference>
<evidence type="ECO:0000313" key="4">
    <source>
        <dbReference type="Proteomes" id="UP000784435"/>
    </source>
</evidence>
<dbReference type="Proteomes" id="UP000784435">
    <property type="component" value="Unassembled WGS sequence"/>
</dbReference>
<keyword evidence="2" id="KW-1133">Transmembrane helix</keyword>
<dbReference type="EMBL" id="DYUK01000181">
    <property type="protein sequence ID" value="HJG80429.1"/>
    <property type="molecule type" value="Genomic_DNA"/>
</dbReference>